<dbReference type="OrthoDB" id="3172933at2"/>
<evidence type="ECO:0000313" key="4">
    <source>
        <dbReference type="Proteomes" id="UP000037392"/>
    </source>
</evidence>
<dbReference type="InterPro" id="IPR050922">
    <property type="entry name" value="LytR/CpsA/Psr_CW_biosynth"/>
</dbReference>
<proteinExistence type="inferred from homology"/>
<dbReference type="PANTHER" id="PTHR33392:SF6">
    <property type="entry name" value="POLYISOPRENYL-TEICHOIC ACID--PEPTIDOGLYCAN TEICHOIC ACID TRANSFERASE TAGU"/>
    <property type="match status" value="1"/>
</dbReference>
<comment type="caution">
    <text evidence="3">The sequence shown here is derived from an EMBL/GenBank/DDBJ whole genome shotgun (WGS) entry which is preliminary data.</text>
</comment>
<protein>
    <recommendedName>
        <fullName evidence="2">Cell envelope-related transcriptional attenuator domain-containing protein</fullName>
    </recommendedName>
</protein>
<dbReference type="PANTHER" id="PTHR33392">
    <property type="entry name" value="POLYISOPRENYL-TEICHOIC ACID--PEPTIDOGLYCAN TEICHOIC ACID TRANSFERASE TAGU"/>
    <property type="match status" value="1"/>
</dbReference>
<dbReference type="Gene3D" id="3.40.630.190">
    <property type="entry name" value="LCP protein"/>
    <property type="match status" value="1"/>
</dbReference>
<dbReference type="Proteomes" id="UP000037392">
    <property type="component" value="Unassembled WGS sequence"/>
</dbReference>
<name>A0A0J9BW18_9FIRM</name>
<comment type="similarity">
    <text evidence="1">Belongs to the LytR/CpsA/Psr (LCP) family.</text>
</comment>
<dbReference type="EMBL" id="ADLK01000028">
    <property type="protein sequence ID" value="KMW16973.1"/>
    <property type="molecule type" value="Genomic_DNA"/>
</dbReference>
<sequence length="349" mass="38838">MKQTENRKNPNHKNWKKAVVAFLSLLTLFFIHNTSRLYAEKMTSAEDVAQWRREQAEDNLESESQKIEYQGKIYRRNAHVKAILCMGIDRPQSLKEPTVAGSGGQADAIFLVAQDIARDKVRILMIPRDTMTEITLTDLSGNILGRDIQHLTLAYAYGDGREKSCRYMTEAVSNLLGGLSIDGYMAVSMSALPVINDGVGGVAVTIENQGMEQIDPEFICGNTVTLMGRQAEAYIRYRDTGKAQSALDRAERQKSYIQGFLRAAVEKAGEGDSFVPGIMNDISPYMVTDMSKDRYMDMALAFLGSGQDVGAADMITLPGQAKETPIYDEYHPDQAGIQSVILDMFYRQE</sequence>
<dbReference type="InterPro" id="IPR004474">
    <property type="entry name" value="LytR_CpsA_psr"/>
</dbReference>
<evidence type="ECO:0000259" key="2">
    <source>
        <dbReference type="Pfam" id="PF03816"/>
    </source>
</evidence>
<accession>A0A0J9BW18</accession>
<organism evidence="3 4">
    <name type="scientific">[Clostridium] citroniae WAL-19142</name>
    <dbReference type="NCBI Taxonomy" id="742734"/>
    <lineage>
        <taxon>Bacteria</taxon>
        <taxon>Bacillati</taxon>
        <taxon>Bacillota</taxon>
        <taxon>Clostridia</taxon>
        <taxon>Lachnospirales</taxon>
        <taxon>Lachnospiraceae</taxon>
        <taxon>Enterocloster</taxon>
    </lineage>
</organism>
<gene>
    <name evidence="3" type="ORF">HMPREF9470_03626</name>
</gene>
<dbReference type="RefSeq" id="WP_048930424.1">
    <property type="nucleotide sequence ID" value="NZ_KQ235880.1"/>
</dbReference>
<dbReference type="AlphaFoldDB" id="A0A0J9BW18"/>
<dbReference type="GeneID" id="93162530"/>
<reference evidence="3 4" key="1">
    <citation type="submission" date="2011-04" db="EMBL/GenBank/DDBJ databases">
        <title>The Genome Sequence of Clostridium citroniae WAL-19142.</title>
        <authorList>
            <consortium name="The Broad Institute Genome Sequencing Platform"/>
            <person name="Earl A."/>
            <person name="Ward D."/>
            <person name="Feldgarden M."/>
            <person name="Gevers D."/>
            <person name="Warren Y.A."/>
            <person name="Tyrrell K.L."/>
            <person name="Citron D.M."/>
            <person name="Goldstein E.J."/>
            <person name="Daigneault M."/>
            <person name="Allen-Vercoe E."/>
            <person name="Young S.K."/>
            <person name="Zeng Q."/>
            <person name="Gargeya S."/>
            <person name="Fitzgerald M."/>
            <person name="Haas B."/>
            <person name="Abouelleil A."/>
            <person name="Alvarado L."/>
            <person name="Arachchi H.M."/>
            <person name="Berlin A."/>
            <person name="Brown A."/>
            <person name="Chapman S.B."/>
            <person name="Chen Z."/>
            <person name="Dunbar C."/>
            <person name="Freedman E."/>
            <person name="Gearin G."/>
            <person name="Gellesch M."/>
            <person name="Goldberg J."/>
            <person name="Griggs A."/>
            <person name="Gujja S."/>
            <person name="Heilman E.R."/>
            <person name="Heiman D."/>
            <person name="Howarth C."/>
            <person name="Larson L."/>
            <person name="Lui A."/>
            <person name="MacDonald P.J."/>
            <person name="Mehta T."/>
            <person name="Montmayeur A."/>
            <person name="Murphy C."/>
            <person name="Neiman D."/>
            <person name="Pearson M."/>
            <person name="Priest M."/>
            <person name="Roberts A."/>
            <person name="Saif S."/>
            <person name="Shea T."/>
            <person name="Shenoy N."/>
            <person name="Sisk P."/>
            <person name="Stolte C."/>
            <person name="Sykes S."/>
            <person name="White J."/>
            <person name="Yandava C."/>
            <person name="Wortman J."/>
            <person name="Nusbaum C."/>
            <person name="Birren B."/>
        </authorList>
    </citation>
    <scope>NUCLEOTIDE SEQUENCE [LARGE SCALE GENOMIC DNA]</scope>
    <source>
        <strain evidence="3 4">WAL-19142</strain>
    </source>
</reference>
<dbReference type="Pfam" id="PF03816">
    <property type="entry name" value="LytR_cpsA_psr"/>
    <property type="match status" value="1"/>
</dbReference>
<evidence type="ECO:0000313" key="3">
    <source>
        <dbReference type="EMBL" id="KMW16973.1"/>
    </source>
</evidence>
<dbReference type="PATRIC" id="fig|742734.4.peg.3892"/>
<feature type="domain" description="Cell envelope-related transcriptional attenuator" evidence="2">
    <location>
        <begin position="106"/>
        <end position="262"/>
    </location>
</feature>
<evidence type="ECO:0000256" key="1">
    <source>
        <dbReference type="ARBA" id="ARBA00006068"/>
    </source>
</evidence>